<feature type="transmembrane region" description="Helical" evidence="6">
    <location>
        <begin position="155"/>
        <end position="175"/>
    </location>
</feature>
<evidence type="ECO:0000256" key="1">
    <source>
        <dbReference type="ARBA" id="ARBA00004651"/>
    </source>
</evidence>
<dbReference type="Proteomes" id="UP000077787">
    <property type="component" value="Chromosome"/>
</dbReference>
<evidence type="ECO:0000256" key="6">
    <source>
        <dbReference type="SAM" id="Phobius"/>
    </source>
</evidence>
<dbReference type="Pfam" id="PF09678">
    <property type="entry name" value="Caa3_CtaG"/>
    <property type="match status" value="1"/>
</dbReference>
<evidence type="ECO:0000256" key="4">
    <source>
        <dbReference type="ARBA" id="ARBA00022989"/>
    </source>
</evidence>
<keyword evidence="5 6" id="KW-0472">Membrane</keyword>
<feature type="transmembrane region" description="Helical" evidence="6">
    <location>
        <begin position="43"/>
        <end position="65"/>
    </location>
</feature>
<protein>
    <recommendedName>
        <fullName evidence="9">Cytochrome c oxidase assembly protein</fullName>
    </recommendedName>
</protein>
<comment type="subcellular location">
    <subcellularLocation>
        <location evidence="1">Cell membrane</location>
        <topology evidence="1">Multi-pass membrane protein</topology>
    </subcellularLocation>
</comment>
<keyword evidence="3 6" id="KW-0812">Transmembrane</keyword>
<proteinExistence type="predicted"/>
<keyword evidence="4 6" id="KW-1133">Transmembrane helix</keyword>
<accession>A0A172WP33</accession>
<dbReference type="InterPro" id="IPR019108">
    <property type="entry name" value="Caa3_assmbl_CtaG-rel"/>
</dbReference>
<dbReference type="GO" id="GO:0005886">
    <property type="term" value="C:plasma membrane"/>
    <property type="evidence" value="ECO:0007669"/>
    <property type="project" value="UniProtKB-SubCell"/>
</dbReference>
<feature type="transmembrane region" description="Helical" evidence="6">
    <location>
        <begin position="6"/>
        <end position="31"/>
    </location>
</feature>
<sequence length="270" mass="29802">MAHDTHLLTLAGTSLLVLLTLALWFAYVLGVRAQRRRRKTWHCWRTVSFSLGCGLLVAAFSPFMVEWGHADLRGHMAQHLLLGMFAPIAMMLGAPGTMLLRSVPVVTARRITELAGSVPVRCLSHPVTALMLNVGALYILYLTPLYQLSFSEPVLHVWLHLHFVLAGYLFSWSIAGPDPAPHRPGMWLRLIVLFVAIAAHAVLGKLMYAYGFPRDAGHDLAEIEAAAQLMYYGGDLAELLLAVVFFATWYRRRKLAGSASDSGRQTADPG</sequence>
<organism evidence="7 8">
    <name type="scientific">Stutzerimonas stutzeri</name>
    <name type="common">Pseudomonas stutzeri</name>
    <dbReference type="NCBI Taxonomy" id="316"/>
    <lineage>
        <taxon>Bacteria</taxon>
        <taxon>Pseudomonadati</taxon>
        <taxon>Pseudomonadota</taxon>
        <taxon>Gammaproteobacteria</taxon>
        <taxon>Pseudomonadales</taxon>
        <taxon>Pseudomonadaceae</taxon>
        <taxon>Stutzerimonas</taxon>
    </lineage>
</organism>
<evidence type="ECO:0008006" key="9">
    <source>
        <dbReference type="Google" id="ProtNLM"/>
    </source>
</evidence>
<name>A0A172WP33_STUST</name>
<feature type="transmembrane region" description="Helical" evidence="6">
    <location>
        <begin position="230"/>
        <end position="250"/>
    </location>
</feature>
<evidence type="ECO:0000256" key="3">
    <source>
        <dbReference type="ARBA" id="ARBA00022692"/>
    </source>
</evidence>
<dbReference type="OrthoDB" id="5024156at2"/>
<dbReference type="EMBL" id="CP015641">
    <property type="protein sequence ID" value="ANF25232.1"/>
    <property type="molecule type" value="Genomic_DNA"/>
</dbReference>
<keyword evidence="2" id="KW-1003">Cell membrane</keyword>
<feature type="transmembrane region" description="Helical" evidence="6">
    <location>
        <begin position="122"/>
        <end position="143"/>
    </location>
</feature>
<feature type="transmembrane region" description="Helical" evidence="6">
    <location>
        <begin position="187"/>
        <end position="210"/>
    </location>
</feature>
<gene>
    <name evidence="7" type="ORF">PS273GM_08740</name>
</gene>
<evidence type="ECO:0000256" key="5">
    <source>
        <dbReference type="ARBA" id="ARBA00023136"/>
    </source>
</evidence>
<feature type="transmembrane region" description="Helical" evidence="6">
    <location>
        <begin position="77"/>
        <end position="101"/>
    </location>
</feature>
<reference evidence="7 8" key="1">
    <citation type="submission" date="2016-05" db="EMBL/GenBank/DDBJ databases">
        <title>Genome sequence of Pseudomonas stutzeri 273 and identification of the exopolysaccharide biosynthesis locus.</title>
        <authorList>
            <person name="Wu S."/>
            <person name="Sun C."/>
        </authorList>
    </citation>
    <scope>NUCLEOTIDE SEQUENCE [LARGE SCALE GENOMIC DNA]</scope>
    <source>
        <strain evidence="7 8">273</strain>
    </source>
</reference>
<evidence type="ECO:0000313" key="8">
    <source>
        <dbReference type="Proteomes" id="UP000077787"/>
    </source>
</evidence>
<evidence type="ECO:0000313" key="7">
    <source>
        <dbReference type="EMBL" id="ANF25232.1"/>
    </source>
</evidence>
<dbReference type="AlphaFoldDB" id="A0A172WP33"/>
<evidence type="ECO:0000256" key="2">
    <source>
        <dbReference type="ARBA" id="ARBA00022475"/>
    </source>
</evidence>